<dbReference type="NCBIfam" id="TIGR00614">
    <property type="entry name" value="recQ_fam"/>
    <property type="match status" value="1"/>
</dbReference>
<dbReference type="OrthoDB" id="9763310at2"/>
<comment type="catalytic activity">
    <reaction evidence="9">
        <text>Couples ATP hydrolysis with the unwinding of duplex DNA by translocating in the 3'-5' direction.</text>
        <dbReference type="EC" id="5.6.2.4"/>
    </reaction>
</comment>
<protein>
    <recommendedName>
        <fullName evidence="11">ATP-dependent DNA helicase RecQ</fullName>
        <ecNumber evidence="10">5.6.2.4</ecNumber>
    </recommendedName>
    <alternativeName>
        <fullName evidence="12">DNA 3'-5' helicase RecQ</fullName>
    </alternativeName>
</protein>
<organism evidence="15 16">
    <name type="scientific">Tenacibaculum piscium</name>
    <dbReference type="NCBI Taxonomy" id="1458515"/>
    <lineage>
        <taxon>Bacteria</taxon>
        <taxon>Pseudomonadati</taxon>
        <taxon>Bacteroidota</taxon>
        <taxon>Flavobacteriia</taxon>
        <taxon>Flavobacteriales</taxon>
        <taxon>Flavobacteriaceae</taxon>
        <taxon>Tenacibaculum</taxon>
    </lineage>
</organism>
<sequence>MSEKSTAILQQYWKHDSFRTPQQEIIEAVLAGEDTVALLPTGGGKSICFQVPALMSDGVCIVISPLIALMQDQVKSLVAKGIKATSIASGSSQDAIITLFDNIRFGHIKFLYISPERLQSRFIQDKIKQLHVNLIAIDEAHCISEWGHDFRPSYQKIALLKELQPNVPFIALTATATQKVLEDIVLSLTLDKPQIFKKSFYRKNLAYQIFDTQDTLHQLKQIFIKTKAPAIVYANSRARTKNISAYLNANGFKSSFYHAGLSVLDKQRAFDNWMTEKTPIIVATNAFGMGIDKPNVKVVVHVNLPASIENYIQEAGRGGRDGNKAFSVVLTNKNELTDSQILLEKSLPTIKEIKTIHRQLYQHFQITNGELIETPFGFNLLEFCDKYQIAPKKTYNALQILNSHGIIELNTNFNQKSSILFTVTSQQILHVQKTHKNLASKKFIQTLLRLYTGVFENPIKIDEFFIAKKAGITSDKVSEELERMVADNLLEYHKTTDTTELYFLHPREDDTTINRVSKNIKAYLNQKKRKNKELIHFIKNNTRCRSIQLLAYFDENSTEKCGICDVCLQEKHTFTVNSTDIIKLLSQQNTLTVSEIALHLAQKEAHILILLQVLISEEKIAISNNHYSLS</sequence>
<dbReference type="Pfam" id="PF00270">
    <property type="entry name" value="DEAD"/>
    <property type="match status" value="1"/>
</dbReference>
<evidence type="ECO:0000259" key="14">
    <source>
        <dbReference type="PROSITE" id="PS51194"/>
    </source>
</evidence>
<comment type="similarity">
    <text evidence="1">Belongs to the helicase family. RecQ subfamily.</text>
</comment>
<feature type="domain" description="Helicase C-terminal" evidence="14">
    <location>
        <begin position="218"/>
        <end position="372"/>
    </location>
</feature>
<dbReference type="GO" id="GO:0046872">
    <property type="term" value="F:metal ion binding"/>
    <property type="evidence" value="ECO:0007669"/>
    <property type="project" value="UniProtKB-KW"/>
</dbReference>
<evidence type="ECO:0000313" key="16">
    <source>
        <dbReference type="Proteomes" id="UP000234211"/>
    </source>
</evidence>
<dbReference type="SUPFAM" id="SSF52540">
    <property type="entry name" value="P-loop containing nucleoside triphosphate hydrolases"/>
    <property type="match status" value="1"/>
</dbReference>
<dbReference type="GO" id="GO:0030894">
    <property type="term" value="C:replisome"/>
    <property type="evidence" value="ECO:0007669"/>
    <property type="project" value="TreeGrafter"/>
</dbReference>
<dbReference type="Pfam" id="PF16124">
    <property type="entry name" value="RecQ_Zn_bind"/>
    <property type="match status" value="1"/>
</dbReference>
<dbReference type="GO" id="GO:0005524">
    <property type="term" value="F:ATP binding"/>
    <property type="evidence" value="ECO:0007669"/>
    <property type="project" value="UniProtKB-KW"/>
</dbReference>
<dbReference type="InterPro" id="IPR036388">
    <property type="entry name" value="WH-like_DNA-bd_sf"/>
</dbReference>
<evidence type="ECO:0000256" key="12">
    <source>
        <dbReference type="ARBA" id="ARBA00044550"/>
    </source>
</evidence>
<dbReference type="Pfam" id="PF00271">
    <property type="entry name" value="Helicase_C"/>
    <property type="match status" value="1"/>
</dbReference>
<keyword evidence="16" id="KW-1185">Reference proteome</keyword>
<dbReference type="InterPro" id="IPR004589">
    <property type="entry name" value="DNA_helicase_ATP-dep_RecQ"/>
</dbReference>
<name>A0A2H1YII7_9FLAO</name>
<evidence type="ECO:0000256" key="3">
    <source>
        <dbReference type="ARBA" id="ARBA00022741"/>
    </source>
</evidence>
<keyword evidence="7" id="KW-0238">DNA-binding</keyword>
<evidence type="ECO:0000256" key="5">
    <source>
        <dbReference type="ARBA" id="ARBA00022806"/>
    </source>
</evidence>
<dbReference type="SMART" id="SM00487">
    <property type="entry name" value="DEXDc"/>
    <property type="match status" value="1"/>
</dbReference>
<evidence type="ECO:0000256" key="6">
    <source>
        <dbReference type="ARBA" id="ARBA00022840"/>
    </source>
</evidence>
<dbReference type="Gene3D" id="1.10.10.10">
    <property type="entry name" value="Winged helix-like DNA-binding domain superfamily/Winged helix DNA-binding domain"/>
    <property type="match status" value="1"/>
</dbReference>
<keyword evidence="3" id="KW-0547">Nucleotide-binding</keyword>
<dbReference type="RefSeq" id="WP_101917117.1">
    <property type="nucleotide sequence ID" value="NZ_OENF01000019.1"/>
</dbReference>
<evidence type="ECO:0000256" key="2">
    <source>
        <dbReference type="ARBA" id="ARBA00022723"/>
    </source>
</evidence>
<dbReference type="GO" id="GO:0016787">
    <property type="term" value="F:hydrolase activity"/>
    <property type="evidence" value="ECO:0007669"/>
    <property type="project" value="UniProtKB-KW"/>
</dbReference>
<feature type="domain" description="Helicase ATP-binding" evidence="13">
    <location>
        <begin position="26"/>
        <end position="194"/>
    </location>
</feature>
<dbReference type="InterPro" id="IPR001650">
    <property type="entry name" value="Helicase_C-like"/>
</dbReference>
<keyword evidence="5 15" id="KW-0347">Helicase</keyword>
<evidence type="ECO:0000256" key="1">
    <source>
        <dbReference type="ARBA" id="ARBA00005446"/>
    </source>
</evidence>
<dbReference type="Proteomes" id="UP000234211">
    <property type="component" value="Unassembled WGS sequence"/>
</dbReference>
<dbReference type="SMART" id="SM00490">
    <property type="entry name" value="HELICc"/>
    <property type="match status" value="1"/>
</dbReference>
<dbReference type="InterPro" id="IPR027417">
    <property type="entry name" value="P-loop_NTPase"/>
</dbReference>
<dbReference type="AlphaFoldDB" id="A0A2H1YII7"/>
<proteinExistence type="inferred from homology"/>
<dbReference type="GO" id="GO:0009378">
    <property type="term" value="F:four-way junction helicase activity"/>
    <property type="evidence" value="ECO:0007669"/>
    <property type="project" value="TreeGrafter"/>
</dbReference>
<dbReference type="PROSITE" id="PS51192">
    <property type="entry name" value="HELICASE_ATP_BIND_1"/>
    <property type="match status" value="1"/>
</dbReference>
<dbReference type="PANTHER" id="PTHR13710">
    <property type="entry name" value="DNA HELICASE RECQ FAMILY MEMBER"/>
    <property type="match status" value="1"/>
</dbReference>
<keyword evidence="8" id="KW-0413">Isomerase</keyword>
<evidence type="ECO:0000259" key="13">
    <source>
        <dbReference type="PROSITE" id="PS51192"/>
    </source>
</evidence>
<keyword evidence="2" id="KW-0479">Metal-binding</keyword>
<dbReference type="CDD" id="cd17920">
    <property type="entry name" value="DEXHc_RecQ"/>
    <property type="match status" value="1"/>
</dbReference>
<dbReference type="GO" id="GO:0003677">
    <property type="term" value="F:DNA binding"/>
    <property type="evidence" value="ECO:0007669"/>
    <property type="project" value="UniProtKB-KW"/>
</dbReference>
<keyword evidence="6" id="KW-0067">ATP-binding</keyword>
<dbReference type="EC" id="5.6.2.4" evidence="10"/>
<accession>A0A2H1YII7</accession>
<dbReference type="InterPro" id="IPR032284">
    <property type="entry name" value="RecQ_Zn-bd"/>
</dbReference>
<dbReference type="PROSITE" id="PS51194">
    <property type="entry name" value="HELICASE_CTER"/>
    <property type="match status" value="1"/>
</dbReference>
<evidence type="ECO:0000256" key="11">
    <source>
        <dbReference type="ARBA" id="ARBA00044535"/>
    </source>
</evidence>
<reference evidence="16" key="1">
    <citation type="submission" date="2017-11" db="EMBL/GenBank/DDBJ databases">
        <authorList>
            <person name="Duchaud E."/>
        </authorList>
    </citation>
    <scope>NUCLEOTIDE SEQUENCE [LARGE SCALE GENOMIC DNA]</scope>
    <source>
        <strain evidence="16">Tenacibaculum sp. TNO020</strain>
    </source>
</reference>
<dbReference type="FunFam" id="3.40.50.300:FF:000296">
    <property type="entry name" value="ATP-dependent DNA helicase RecQ"/>
    <property type="match status" value="1"/>
</dbReference>
<evidence type="ECO:0000256" key="9">
    <source>
        <dbReference type="ARBA" id="ARBA00034617"/>
    </source>
</evidence>
<dbReference type="InterPro" id="IPR011545">
    <property type="entry name" value="DEAD/DEAH_box_helicase_dom"/>
</dbReference>
<evidence type="ECO:0000256" key="10">
    <source>
        <dbReference type="ARBA" id="ARBA00034808"/>
    </source>
</evidence>
<evidence type="ECO:0000256" key="4">
    <source>
        <dbReference type="ARBA" id="ARBA00022801"/>
    </source>
</evidence>
<evidence type="ECO:0000256" key="7">
    <source>
        <dbReference type="ARBA" id="ARBA00023125"/>
    </source>
</evidence>
<gene>
    <name evidence="15" type="ORF">TNO020_260054</name>
</gene>
<dbReference type="GO" id="GO:0006281">
    <property type="term" value="P:DNA repair"/>
    <property type="evidence" value="ECO:0007669"/>
    <property type="project" value="TreeGrafter"/>
</dbReference>
<dbReference type="GO" id="GO:0043138">
    <property type="term" value="F:3'-5' DNA helicase activity"/>
    <property type="evidence" value="ECO:0007669"/>
    <property type="project" value="UniProtKB-EC"/>
</dbReference>
<keyword evidence="4" id="KW-0378">Hydrolase</keyword>
<dbReference type="EMBL" id="OENF01000019">
    <property type="protein sequence ID" value="SOS74627.1"/>
    <property type="molecule type" value="Genomic_DNA"/>
</dbReference>
<dbReference type="GO" id="GO:0043590">
    <property type="term" value="C:bacterial nucleoid"/>
    <property type="evidence" value="ECO:0007669"/>
    <property type="project" value="TreeGrafter"/>
</dbReference>
<dbReference type="InterPro" id="IPR014001">
    <property type="entry name" value="Helicase_ATP-bd"/>
</dbReference>
<dbReference type="GO" id="GO:0006310">
    <property type="term" value="P:DNA recombination"/>
    <property type="evidence" value="ECO:0007669"/>
    <property type="project" value="InterPro"/>
</dbReference>
<evidence type="ECO:0000256" key="8">
    <source>
        <dbReference type="ARBA" id="ARBA00023235"/>
    </source>
</evidence>
<dbReference type="GO" id="GO:0005737">
    <property type="term" value="C:cytoplasm"/>
    <property type="evidence" value="ECO:0007669"/>
    <property type="project" value="TreeGrafter"/>
</dbReference>
<evidence type="ECO:0000313" key="15">
    <source>
        <dbReference type="EMBL" id="SOS74627.1"/>
    </source>
</evidence>
<dbReference type="PANTHER" id="PTHR13710:SF105">
    <property type="entry name" value="ATP-DEPENDENT DNA HELICASE Q1"/>
    <property type="match status" value="1"/>
</dbReference>
<dbReference type="Gene3D" id="3.40.50.300">
    <property type="entry name" value="P-loop containing nucleotide triphosphate hydrolases"/>
    <property type="match status" value="2"/>
</dbReference>